<protein>
    <submittedName>
        <fullName evidence="3">Phosphodiester glycosidase family protein</fullName>
    </submittedName>
</protein>
<feature type="chain" id="PRO_5046244227" evidence="1">
    <location>
        <begin position="23"/>
        <end position="280"/>
    </location>
</feature>
<sequence>MCNGRLIIFLYFLIFTSGASFAQTAADSVAFNAHVWKTTILAKGVVWKQAHFTDLFNSEQEINLIEINLRNTKSRLNLAAESQRLRKTSDMAKEYDALAAINGGFFDMKKGGAVDFIQVDGKIVNHTQAPSTRANALLLVSRKSLKITLADDSSYERARYPHVLLSGPLLLQDGKEHTLLKNAFNDNRHPRTAMGITKDNRLLLLVVDGRNRQAHGMNLHELTDVLFWLGAKDAMNLDGGGSSSLYIRGMSTTGIVNHPSDNKLFDHAGERPVANIIYIK</sequence>
<dbReference type="RefSeq" id="WP_380906430.1">
    <property type="nucleotide sequence ID" value="NZ_JBHUEG010000018.1"/>
</dbReference>
<organism evidence="3 4">
    <name type="scientific">Sphingobacterium suaedae</name>
    <dbReference type="NCBI Taxonomy" id="1686402"/>
    <lineage>
        <taxon>Bacteria</taxon>
        <taxon>Pseudomonadati</taxon>
        <taxon>Bacteroidota</taxon>
        <taxon>Sphingobacteriia</taxon>
        <taxon>Sphingobacteriales</taxon>
        <taxon>Sphingobacteriaceae</taxon>
        <taxon>Sphingobacterium</taxon>
    </lineage>
</organism>
<dbReference type="InterPro" id="IPR018711">
    <property type="entry name" value="NAGPA"/>
</dbReference>
<keyword evidence="1" id="KW-0732">Signal</keyword>
<feature type="domain" description="Phosphodiester glycosidase" evidence="2">
    <location>
        <begin position="96"/>
        <end position="279"/>
    </location>
</feature>
<keyword evidence="3" id="KW-0378">Hydrolase</keyword>
<dbReference type="Pfam" id="PF09992">
    <property type="entry name" value="NAGPA"/>
    <property type="match status" value="1"/>
</dbReference>
<evidence type="ECO:0000256" key="1">
    <source>
        <dbReference type="SAM" id="SignalP"/>
    </source>
</evidence>
<proteinExistence type="predicted"/>
<keyword evidence="3" id="KW-0326">Glycosidase</keyword>
<evidence type="ECO:0000313" key="3">
    <source>
        <dbReference type="EMBL" id="MFD2550019.1"/>
    </source>
</evidence>
<evidence type="ECO:0000259" key="2">
    <source>
        <dbReference type="Pfam" id="PF09992"/>
    </source>
</evidence>
<dbReference type="Proteomes" id="UP001597545">
    <property type="component" value="Unassembled WGS sequence"/>
</dbReference>
<gene>
    <name evidence="3" type="ORF">ACFSR5_20400</name>
</gene>
<dbReference type="PANTHER" id="PTHR40446:SF2">
    <property type="entry name" value="N-ACETYLGLUCOSAMINE-1-PHOSPHODIESTER ALPHA-N-ACETYLGLUCOSAMINIDASE"/>
    <property type="match status" value="1"/>
</dbReference>
<evidence type="ECO:0000313" key="4">
    <source>
        <dbReference type="Proteomes" id="UP001597545"/>
    </source>
</evidence>
<reference evidence="4" key="1">
    <citation type="journal article" date="2019" name="Int. J. Syst. Evol. Microbiol.">
        <title>The Global Catalogue of Microorganisms (GCM) 10K type strain sequencing project: providing services to taxonomists for standard genome sequencing and annotation.</title>
        <authorList>
            <consortium name="The Broad Institute Genomics Platform"/>
            <consortium name="The Broad Institute Genome Sequencing Center for Infectious Disease"/>
            <person name="Wu L."/>
            <person name="Ma J."/>
        </authorList>
    </citation>
    <scope>NUCLEOTIDE SEQUENCE [LARGE SCALE GENOMIC DNA]</scope>
    <source>
        <strain evidence="4">KCTC 42662</strain>
    </source>
</reference>
<dbReference type="GO" id="GO:0016798">
    <property type="term" value="F:hydrolase activity, acting on glycosyl bonds"/>
    <property type="evidence" value="ECO:0007669"/>
    <property type="project" value="UniProtKB-KW"/>
</dbReference>
<accession>A0ABW5KM08</accession>
<keyword evidence="4" id="KW-1185">Reference proteome</keyword>
<dbReference type="PANTHER" id="PTHR40446">
    <property type="entry name" value="N-ACETYLGLUCOSAMINE-1-PHOSPHODIESTER ALPHA-N-ACETYLGLUCOSAMINIDASE"/>
    <property type="match status" value="1"/>
</dbReference>
<comment type="caution">
    <text evidence="3">The sequence shown here is derived from an EMBL/GenBank/DDBJ whole genome shotgun (WGS) entry which is preliminary data.</text>
</comment>
<dbReference type="EMBL" id="JBHULR010000021">
    <property type="protein sequence ID" value="MFD2550019.1"/>
    <property type="molecule type" value="Genomic_DNA"/>
</dbReference>
<feature type="signal peptide" evidence="1">
    <location>
        <begin position="1"/>
        <end position="22"/>
    </location>
</feature>
<name>A0ABW5KM08_9SPHI</name>